<evidence type="ECO:0000256" key="4">
    <source>
        <dbReference type="PROSITE-ProRule" id="PRU00284"/>
    </source>
</evidence>
<dbReference type="AlphaFoldDB" id="A0A0A1FBR2"/>
<feature type="transmembrane region" description="Helical" evidence="5">
    <location>
        <begin position="332"/>
        <end position="350"/>
    </location>
</feature>
<dbReference type="Gene3D" id="1.10.287.950">
    <property type="entry name" value="Methyl-accepting chemotaxis protein"/>
    <property type="match status" value="1"/>
</dbReference>
<dbReference type="Proteomes" id="UP000030302">
    <property type="component" value="Chromosome"/>
</dbReference>
<keyword evidence="5" id="KW-0472">Membrane</keyword>
<keyword evidence="5" id="KW-1133">Transmembrane helix</keyword>
<feature type="domain" description="HAMP" evidence="7">
    <location>
        <begin position="352"/>
        <end position="404"/>
    </location>
</feature>
<evidence type="ECO:0000256" key="5">
    <source>
        <dbReference type="SAM" id="Phobius"/>
    </source>
</evidence>
<dbReference type="Pfam" id="PF00015">
    <property type="entry name" value="MCPsignal"/>
    <property type="match status" value="1"/>
</dbReference>
<reference evidence="9" key="1">
    <citation type="journal article" date="2014" name="Soil Biol. Biochem.">
        <title>Structure and function of bacterial communities in ageing soils: Insights from the Mendocino ecological staircase.</title>
        <authorList>
            <person name="Uroz S."/>
            <person name="Tech J.J."/>
            <person name="Sawaya N.A."/>
            <person name="Frey-Klett P."/>
            <person name="Leveau J.H.J."/>
        </authorList>
    </citation>
    <scope>NUCLEOTIDE SEQUENCE [LARGE SCALE GENOMIC DNA]</scope>
    <source>
        <strain evidence="9">Cal35</strain>
    </source>
</reference>
<dbReference type="SUPFAM" id="SSF58104">
    <property type="entry name" value="Methyl-accepting chemotaxis protein (MCP) signaling domain"/>
    <property type="match status" value="1"/>
</dbReference>
<dbReference type="PROSITE" id="PS50885">
    <property type="entry name" value="HAMP"/>
    <property type="match status" value="1"/>
</dbReference>
<dbReference type="STRING" id="279058.LT85_1094"/>
<evidence type="ECO:0000313" key="9">
    <source>
        <dbReference type="Proteomes" id="UP000030302"/>
    </source>
</evidence>
<dbReference type="KEGG" id="care:LT85_1094"/>
<comment type="subcellular location">
    <subcellularLocation>
        <location evidence="1">Membrane</location>
    </subcellularLocation>
</comment>
<protein>
    <submittedName>
        <fullName evidence="8">Methyl-accepting chemotaxis protein I (Serine chemoreceptor protein)</fullName>
    </submittedName>
</protein>
<dbReference type="CDD" id="cd12912">
    <property type="entry name" value="PDC2_MCP_like"/>
    <property type="match status" value="1"/>
</dbReference>
<dbReference type="Gene3D" id="3.30.450.20">
    <property type="entry name" value="PAS domain"/>
    <property type="match status" value="1"/>
</dbReference>
<evidence type="ECO:0000313" key="8">
    <source>
        <dbReference type="EMBL" id="AIY40252.1"/>
    </source>
</evidence>
<evidence type="ECO:0000259" key="6">
    <source>
        <dbReference type="PROSITE" id="PS50111"/>
    </source>
</evidence>
<dbReference type="OrthoDB" id="9763018at2"/>
<name>A0A0A1FBR2_9BURK</name>
<keyword evidence="9" id="KW-1185">Reference proteome</keyword>
<accession>A0A0A1FBR2</accession>
<dbReference type="GO" id="GO:0007165">
    <property type="term" value="P:signal transduction"/>
    <property type="evidence" value="ECO:0007669"/>
    <property type="project" value="UniProtKB-KW"/>
</dbReference>
<dbReference type="EMBL" id="CP009962">
    <property type="protein sequence ID" value="AIY40252.1"/>
    <property type="molecule type" value="Genomic_DNA"/>
</dbReference>
<dbReference type="CDD" id="cd11386">
    <property type="entry name" value="MCP_signal"/>
    <property type="match status" value="1"/>
</dbReference>
<dbReference type="PANTHER" id="PTHR43531:SF14">
    <property type="entry name" value="METHYL-ACCEPTING CHEMOTAXIS PROTEIN I-RELATED"/>
    <property type="match status" value="1"/>
</dbReference>
<dbReference type="GO" id="GO:0005886">
    <property type="term" value="C:plasma membrane"/>
    <property type="evidence" value="ECO:0007669"/>
    <property type="project" value="TreeGrafter"/>
</dbReference>
<keyword evidence="2" id="KW-0488">Methylation</keyword>
<dbReference type="RefSeq" id="WP_038486349.1">
    <property type="nucleotide sequence ID" value="NZ_CP009962.1"/>
</dbReference>
<feature type="domain" description="Methyl-accepting transducer" evidence="6">
    <location>
        <begin position="409"/>
        <end position="638"/>
    </location>
</feature>
<sequence>MHNKFFNVRNLNVGLKLSLFTFLLVTLIFLIYGWASARSTARLLEQRGAADIAGRTSTMIQMLDTFDSSHKSEAERFALLLASYFPGKFSIDSSKSVDVAGKPMPLLKNGDDVINMNFSIADRFTGASRAVATVFIKNGDDFTRISTSLKKESGERAVGTVLDHAHPGYASLQAGLSYIGRARLFGKEYMTAYNPVMDDAGQIVGALFVGVDISNDIDTLKARIRSVKLGETGYFYALSASPGQDQGKLLIDPRDEGKNVLAQKDAGGREFIKEIIERKEGNMRYTLQQGSVAGVEKIAAFAPYKNWNWIIVGNEDATELTQEITTLRNRNALLGLAAVLIMVAALYWLIRRNVSLPLKRVRHAAQLLAQGDLTATLASDRGDEIGQLEQAINGISQGLAGVIGEVRQGTDEMARASQEIAEGNANLSARTESQASSLEQTSGSLSQLTAAVKQSADSAQHANQLVVTASGQALEGGQAVGQVVSTMGAIKDSSRKIYDIISVIDGIAFQTNILALNAAVEAARAGEQGRGFAVVAAEVRNLAQRSAAAAKEIKDLIGTSVEQVDAGGKLVDAAGQTMQGIVAAVKRVADIMHEITAATTEQSSGIEEINRAMGHIDDITQQNAALVEQAAAAAQSMQDQAAQLAQTASVFKL</sequence>
<organism evidence="8 9">
    <name type="scientific">Collimonas arenae</name>
    <dbReference type="NCBI Taxonomy" id="279058"/>
    <lineage>
        <taxon>Bacteria</taxon>
        <taxon>Pseudomonadati</taxon>
        <taxon>Pseudomonadota</taxon>
        <taxon>Betaproteobacteria</taxon>
        <taxon>Burkholderiales</taxon>
        <taxon>Oxalobacteraceae</taxon>
        <taxon>Collimonas</taxon>
    </lineage>
</organism>
<dbReference type="InterPro" id="IPR033462">
    <property type="entry name" value="Cache_3-Cache_2"/>
</dbReference>
<gene>
    <name evidence="8" type="ORF">LT85_1094</name>
</gene>
<dbReference type="PROSITE" id="PS50111">
    <property type="entry name" value="CHEMOTAXIS_TRANSDUC_2"/>
    <property type="match status" value="1"/>
</dbReference>
<evidence type="ECO:0000256" key="1">
    <source>
        <dbReference type="ARBA" id="ARBA00004370"/>
    </source>
</evidence>
<dbReference type="CDD" id="cd06225">
    <property type="entry name" value="HAMP"/>
    <property type="match status" value="1"/>
</dbReference>
<keyword evidence="8" id="KW-0675">Receptor</keyword>
<dbReference type="FunFam" id="1.10.287.950:FF:000001">
    <property type="entry name" value="Methyl-accepting chemotaxis sensory transducer"/>
    <property type="match status" value="1"/>
</dbReference>
<comment type="similarity">
    <text evidence="3">Belongs to the methyl-accepting chemotaxis (MCP) protein family.</text>
</comment>
<dbReference type="InterPro" id="IPR003660">
    <property type="entry name" value="HAMP_dom"/>
</dbReference>
<dbReference type="HOGENOM" id="CLU_000445_107_19_4"/>
<dbReference type="Pfam" id="PF00672">
    <property type="entry name" value="HAMP"/>
    <property type="match status" value="1"/>
</dbReference>
<dbReference type="PANTHER" id="PTHR43531">
    <property type="entry name" value="PROTEIN ICFG"/>
    <property type="match status" value="1"/>
</dbReference>
<dbReference type="Pfam" id="PF17201">
    <property type="entry name" value="Cache_3-Cache_2"/>
    <property type="match status" value="1"/>
</dbReference>
<dbReference type="GO" id="GO:0006935">
    <property type="term" value="P:chemotaxis"/>
    <property type="evidence" value="ECO:0007669"/>
    <property type="project" value="InterPro"/>
</dbReference>
<dbReference type="InterPro" id="IPR051310">
    <property type="entry name" value="MCP_chemotaxis"/>
</dbReference>
<proteinExistence type="inferred from homology"/>
<dbReference type="SMART" id="SM00304">
    <property type="entry name" value="HAMP"/>
    <property type="match status" value="1"/>
</dbReference>
<dbReference type="PRINTS" id="PR00260">
    <property type="entry name" value="CHEMTRNSDUCR"/>
</dbReference>
<feature type="transmembrane region" description="Helical" evidence="5">
    <location>
        <begin position="12"/>
        <end position="35"/>
    </location>
</feature>
<keyword evidence="5" id="KW-0812">Transmembrane</keyword>
<keyword evidence="4" id="KW-0807">Transducer</keyword>
<dbReference type="GO" id="GO:0004888">
    <property type="term" value="F:transmembrane signaling receptor activity"/>
    <property type="evidence" value="ECO:0007669"/>
    <property type="project" value="InterPro"/>
</dbReference>
<dbReference type="SMART" id="SM00283">
    <property type="entry name" value="MA"/>
    <property type="match status" value="1"/>
</dbReference>
<dbReference type="SUPFAM" id="SSF103190">
    <property type="entry name" value="Sensory domain-like"/>
    <property type="match status" value="1"/>
</dbReference>
<evidence type="ECO:0000256" key="2">
    <source>
        <dbReference type="ARBA" id="ARBA00022481"/>
    </source>
</evidence>
<evidence type="ECO:0000256" key="3">
    <source>
        <dbReference type="ARBA" id="ARBA00029447"/>
    </source>
</evidence>
<dbReference type="InterPro" id="IPR004089">
    <property type="entry name" value="MCPsignal_dom"/>
</dbReference>
<dbReference type="InterPro" id="IPR029151">
    <property type="entry name" value="Sensor-like_sf"/>
</dbReference>
<dbReference type="InterPro" id="IPR004090">
    <property type="entry name" value="Chemotax_Me-accpt_rcpt"/>
</dbReference>
<evidence type="ECO:0000259" key="7">
    <source>
        <dbReference type="PROSITE" id="PS50885"/>
    </source>
</evidence>